<dbReference type="InterPro" id="IPR043502">
    <property type="entry name" value="DNA/RNA_pol_sf"/>
</dbReference>
<comment type="caution">
    <text evidence="2">The sequence shown here is derived from an EMBL/GenBank/DDBJ whole genome shotgun (WGS) entry which is preliminary data.</text>
</comment>
<dbReference type="Gene3D" id="3.10.20.370">
    <property type="match status" value="1"/>
</dbReference>
<protein>
    <submittedName>
        <fullName evidence="2">Transposable element</fullName>
    </submittedName>
</protein>
<dbReference type="Proteomes" id="UP000051530">
    <property type="component" value="Unassembled WGS sequence"/>
</dbReference>
<dbReference type="FunFam" id="3.10.20.370:FF:000001">
    <property type="entry name" value="Retrovirus-related Pol polyprotein from transposon 17.6-like protein"/>
    <property type="match status" value="1"/>
</dbReference>
<dbReference type="InterPro" id="IPR041577">
    <property type="entry name" value="RT_RNaseH_2"/>
</dbReference>
<dbReference type="InterPro" id="IPR043128">
    <property type="entry name" value="Rev_trsase/Diguanyl_cyclase"/>
</dbReference>
<dbReference type="Gene3D" id="3.30.70.270">
    <property type="match status" value="1"/>
</dbReference>
<dbReference type="EMBL" id="LGUB01001509">
    <property type="protein sequence ID" value="KRH91804.1"/>
    <property type="molecule type" value="Genomic_DNA"/>
</dbReference>
<dbReference type="VEuPathDB" id="MicrosporidiaDB:M153_24084000494"/>
<dbReference type="SUPFAM" id="SSF56672">
    <property type="entry name" value="DNA/RNA polymerases"/>
    <property type="match status" value="1"/>
</dbReference>
<reference evidence="2 3" key="1">
    <citation type="submission" date="2015-07" db="EMBL/GenBank/DDBJ databases">
        <title>The genome of Pseudoloma neurophilia, a relevant intracellular parasite of the zebrafish.</title>
        <authorList>
            <person name="Ndikumana S."/>
            <person name="Pelin A."/>
            <person name="Sanders J."/>
            <person name="Corradi N."/>
        </authorList>
    </citation>
    <scope>NUCLEOTIDE SEQUENCE [LARGE SCALE GENOMIC DNA]</scope>
    <source>
        <strain evidence="2 3">MK1</strain>
    </source>
</reference>
<keyword evidence="3" id="KW-1185">Reference proteome</keyword>
<feature type="domain" description="Reverse transcriptase/retrotransposon-derived protein RNase H-like" evidence="1">
    <location>
        <begin position="63"/>
        <end position="161"/>
    </location>
</feature>
<proteinExistence type="predicted"/>
<name>A0A0R0LQQ6_9MICR</name>
<dbReference type="OrthoDB" id="2194722at2759"/>
<gene>
    <name evidence="2" type="ORF">M153_24084000494</name>
</gene>
<sequence length="164" mass="19527">MENPLKCQKKNRKGFNCTKAKNKKVLESFLGLVNHHRKFFENYKSCTEDLYDLLKVERSITQWRKVHDEQFQKCKDQIKKNIERKLPDLNKDFVLECDAAYTGIAAILKQMDNNGEERIVIPYSRKLNKHERNWGITEKELFAIIEGLDKFRDYTHGKKYIIIS</sequence>
<dbReference type="Pfam" id="PF17919">
    <property type="entry name" value="RT_RNaseH_2"/>
    <property type="match status" value="1"/>
</dbReference>
<evidence type="ECO:0000313" key="2">
    <source>
        <dbReference type="EMBL" id="KRH91804.1"/>
    </source>
</evidence>
<evidence type="ECO:0000313" key="3">
    <source>
        <dbReference type="Proteomes" id="UP000051530"/>
    </source>
</evidence>
<dbReference type="PANTHER" id="PTHR33064">
    <property type="entry name" value="POL PROTEIN"/>
    <property type="match status" value="1"/>
</dbReference>
<evidence type="ECO:0000259" key="1">
    <source>
        <dbReference type="Pfam" id="PF17919"/>
    </source>
</evidence>
<dbReference type="InterPro" id="IPR051320">
    <property type="entry name" value="Viral_Replic_Matur_Polypro"/>
</dbReference>
<organism evidence="2 3">
    <name type="scientific">Pseudoloma neurophilia</name>
    <dbReference type="NCBI Taxonomy" id="146866"/>
    <lineage>
        <taxon>Eukaryota</taxon>
        <taxon>Fungi</taxon>
        <taxon>Fungi incertae sedis</taxon>
        <taxon>Microsporidia</taxon>
        <taxon>Pseudoloma</taxon>
    </lineage>
</organism>
<dbReference type="AlphaFoldDB" id="A0A0R0LQQ6"/>
<accession>A0A0R0LQQ6</accession>
<feature type="non-terminal residue" evidence="2">
    <location>
        <position position="164"/>
    </location>
</feature>
<dbReference type="PANTHER" id="PTHR33064:SF37">
    <property type="entry name" value="RIBONUCLEASE H"/>
    <property type="match status" value="1"/>
</dbReference>